<dbReference type="GO" id="GO:0008017">
    <property type="term" value="F:microtubule binding"/>
    <property type="evidence" value="ECO:0007669"/>
    <property type="project" value="InterPro"/>
</dbReference>
<dbReference type="Proteomes" id="UP000825935">
    <property type="component" value="Chromosome 37"/>
</dbReference>
<dbReference type="PANTHER" id="PTHR46372">
    <property type="entry name" value="PROTEIN WVD2-LIKE 3"/>
    <property type="match status" value="1"/>
</dbReference>
<organism evidence="8 9">
    <name type="scientific">Ceratopteris richardii</name>
    <name type="common">Triangle waterfern</name>
    <dbReference type="NCBI Taxonomy" id="49495"/>
    <lineage>
        <taxon>Eukaryota</taxon>
        <taxon>Viridiplantae</taxon>
        <taxon>Streptophyta</taxon>
        <taxon>Embryophyta</taxon>
        <taxon>Tracheophyta</taxon>
        <taxon>Polypodiopsida</taxon>
        <taxon>Polypodiidae</taxon>
        <taxon>Polypodiales</taxon>
        <taxon>Pteridineae</taxon>
        <taxon>Pteridaceae</taxon>
        <taxon>Parkerioideae</taxon>
        <taxon>Ceratopteris</taxon>
    </lineage>
</organism>
<evidence type="ECO:0000256" key="6">
    <source>
        <dbReference type="SAM" id="MobiDB-lite"/>
    </source>
</evidence>
<dbReference type="InterPro" id="IPR027329">
    <property type="entry name" value="TPX2_C"/>
</dbReference>
<dbReference type="EMBL" id="CM035442">
    <property type="protein sequence ID" value="KAH7279529.1"/>
    <property type="molecule type" value="Genomic_DNA"/>
</dbReference>
<dbReference type="OrthoDB" id="1925970at2759"/>
<keyword evidence="5" id="KW-0206">Cytoskeleton</keyword>
<dbReference type="EMBL" id="CM035442">
    <property type="protein sequence ID" value="KAH7279528.1"/>
    <property type="molecule type" value="Genomic_DNA"/>
</dbReference>
<comment type="caution">
    <text evidence="8">The sequence shown here is derived from an EMBL/GenBank/DDBJ whole genome shotgun (WGS) entry which is preliminary data.</text>
</comment>
<evidence type="ECO:0000256" key="2">
    <source>
        <dbReference type="ARBA" id="ARBA00005885"/>
    </source>
</evidence>
<feature type="compositionally biased region" description="Polar residues" evidence="6">
    <location>
        <begin position="339"/>
        <end position="349"/>
    </location>
</feature>
<feature type="region of interest" description="Disordered" evidence="6">
    <location>
        <begin position="140"/>
        <end position="159"/>
    </location>
</feature>
<dbReference type="Pfam" id="PF06886">
    <property type="entry name" value="TPX2"/>
    <property type="match status" value="1"/>
</dbReference>
<evidence type="ECO:0000256" key="1">
    <source>
        <dbReference type="ARBA" id="ARBA00004245"/>
    </source>
</evidence>
<feature type="compositionally biased region" description="Polar residues" evidence="6">
    <location>
        <begin position="141"/>
        <end position="157"/>
    </location>
</feature>
<keyword evidence="4" id="KW-0493">Microtubule</keyword>
<gene>
    <name evidence="8" type="ORF">KP509_37G023300</name>
</gene>
<evidence type="ECO:0000256" key="5">
    <source>
        <dbReference type="ARBA" id="ARBA00023212"/>
    </source>
</evidence>
<evidence type="ECO:0000313" key="9">
    <source>
        <dbReference type="Proteomes" id="UP000825935"/>
    </source>
</evidence>
<comment type="similarity">
    <text evidence="2">Belongs to the TPX2 family.</text>
</comment>
<dbReference type="EMBL" id="CM035442">
    <property type="protein sequence ID" value="KAH7279530.1"/>
    <property type="molecule type" value="Genomic_DNA"/>
</dbReference>
<accession>A0A8T2Q7C0</accession>
<evidence type="ECO:0000256" key="4">
    <source>
        <dbReference type="ARBA" id="ARBA00022701"/>
    </source>
</evidence>
<comment type="subcellular location">
    <subcellularLocation>
        <location evidence="1">Cytoplasm</location>
        <location evidence="1">Cytoskeleton</location>
    </subcellularLocation>
</comment>
<feature type="domain" description="TPX2 C-terminal" evidence="7">
    <location>
        <begin position="263"/>
        <end position="333"/>
    </location>
</feature>
<dbReference type="GO" id="GO:0005874">
    <property type="term" value="C:microtubule"/>
    <property type="evidence" value="ECO:0007669"/>
    <property type="project" value="UniProtKB-KW"/>
</dbReference>
<dbReference type="InterPro" id="IPR044806">
    <property type="entry name" value="WVD2/WDL1-4"/>
</dbReference>
<keyword evidence="3" id="KW-0963">Cytoplasm</keyword>
<feature type="region of interest" description="Disordered" evidence="6">
    <location>
        <begin position="319"/>
        <end position="360"/>
    </location>
</feature>
<protein>
    <recommendedName>
        <fullName evidence="7">TPX2 C-terminal domain-containing protein</fullName>
    </recommendedName>
</protein>
<dbReference type="GO" id="GO:0000226">
    <property type="term" value="P:microtubule cytoskeleton organization"/>
    <property type="evidence" value="ECO:0007669"/>
    <property type="project" value="InterPro"/>
</dbReference>
<sequence>MEECEEEHRSSIGSDTNTNEDIKELVHINLGNENGCINNDQYTDDKLPLYGRTGNDLSFVEDLAQNLKVIDLNGSSELDEGRASNLENAFSGHTAEVAACLTDCSVTSKEDDGFQLKALEHSFSQQQSIHFLEAGLESEGCRSSTTSNASKTRMVKSSTEKNDVYKDTANKKLSSMHGSLKTINQRLRNAKTTNGKVTETQPFMLATFKRAEERPTNRISCSDPREDVKGFQKRYFMAKCDHSEKPRQSMSDGQKSQLHTNGFHFRSDERAKKRKEFYSKLEEEKNAKKEEMTRMRAKTEKEDEEALKLLRRSLTFRASPLPGFYHEGPPPKPELKKVPTTQAKSPKFTSRSRRSVPNALDRSLQKDTEYNQCDGLQICKEGTSNETGRSADVTVKRERSTGSSENLSFQNFFRDACERMDERKADDEEVRIDTVCANRNENKNLMENDSSGKGPVSSFHKEIKQTTDKGQGRCGSNVLRNCANKGMALKSLVPGRISPKLQTLTHDMKEDMSPMPNKMNKKERLKALTPYFRKRESAINVRRQPSTLTEFHAGGVLQCEAEEMKIGT</sequence>
<evidence type="ECO:0000259" key="7">
    <source>
        <dbReference type="Pfam" id="PF06886"/>
    </source>
</evidence>
<keyword evidence="9" id="KW-1185">Reference proteome</keyword>
<name>A0A8T2Q7C0_CERRI</name>
<reference evidence="8" key="1">
    <citation type="submission" date="2021-08" db="EMBL/GenBank/DDBJ databases">
        <title>WGS assembly of Ceratopteris richardii.</title>
        <authorList>
            <person name="Marchant D.B."/>
            <person name="Chen G."/>
            <person name="Jenkins J."/>
            <person name="Shu S."/>
            <person name="Leebens-Mack J."/>
            <person name="Grimwood J."/>
            <person name="Schmutz J."/>
            <person name="Soltis P."/>
            <person name="Soltis D."/>
            <person name="Chen Z.-H."/>
        </authorList>
    </citation>
    <scope>NUCLEOTIDE SEQUENCE</scope>
    <source>
        <strain evidence="8">Whitten #5841</strain>
        <tissue evidence="8">Leaf</tissue>
    </source>
</reference>
<evidence type="ECO:0000313" key="8">
    <source>
        <dbReference type="EMBL" id="KAH7279528.1"/>
    </source>
</evidence>
<evidence type="ECO:0000256" key="3">
    <source>
        <dbReference type="ARBA" id="ARBA00022490"/>
    </source>
</evidence>
<dbReference type="PANTHER" id="PTHR46372:SF2">
    <property type="entry name" value="PROTEIN WVD2-LIKE 3"/>
    <property type="match status" value="1"/>
</dbReference>
<proteinExistence type="inferred from homology"/>
<feature type="region of interest" description="Disordered" evidence="6">
    <location>
        <begin position="382"/>
        <end position="401"/>
    </location>
</feature>
<dbReference type="AlphaFoldDB" id="A0A8T2Q7C0"/>